<evidence type="ECO:0000313" key="10">
    <source>
        <dbReference type="EMBL" id="EDM73620.1"/>
    </source>
</evidence>
<proteinExistence type="predicted"/>
<dbReference type="PANTHER" id="PTHR20941">
    <property type="entry name" value="FOLATE SYNTHESIS PROTEINS"/>
    <property type="match status" value="1"/>
</dbReference>
<dbReference type="GO" id="GO:0004156">
    <property type="term" value="F:dihydropteroate synthase activity"/>
    <property type="evidence" value="ECO:0007669"/>
    <property type="project" value="UniProtKB-EC"/>
</dbReference>
<dbReference type="InterPro" id="IPR000489">
    <property type="entry name" value="Pterin-binding_dom"/>
</dbReference>
<comment type="caution">
    <text evidence="10">The sequence shown here is derived from an EMBL/GenBank/DDBJ whole genome shotgun (WGS) entry which is preliminary data.</text>
</comment>
<dbReference type="STRING" id="391625.PPSIR1_10135"/>
<evidence type="ECO:0000256" key="8">
    <source>
        <dbReference type="ARBA" id="ARBA00022909"/>
    </source>
</evidence>
<dbReference type="GO" id="GO:0046656">
    <property type="term" value="P:folic acid biosynthetic process"/>
    <property type="evidence" value="ECO:0007669"/>
    <property type="project" value="UniProtKB-KW"/>
</dbReference>
<dbReference type="PROSITE" id="PS00793">
    <property type="entry name" value="DHPS_2"/>
    <property type="match status" value="1"/>
</dbReference>
<dbReference type="CDD" id="cd00739">
    <property type="entry name" value="DHPS"/>
    <property type="match status" value="1"/>
</dbReference>
<accession>A6GKI1</accession>
<dbReference type="SUPFAM" id="SSF51717">
    <property type="entry name" value="Dihydropteroate synthetase-like"/>
    <property type="match status" value="1"/>
</dbReference>
<dbReference type="OrthoDB" id="9811744at2"/>
<dbReference type="InterPro" id="IPR045031">
    <property type="entry name" value="DHP_synth-like"/>
</dbReference>
<sequence>MAIVNVTPDSFFDGGRWWDGQGELGAATEAIVAQARAWVDAGAAVLDVGGESTRPGAEAVSHDDERARVVPIIAALAGSFPAVAISVDTRHAEVARAGLEAGATIVNDVSTLADPGMARVVGSAGAGLCISHMRGIPETMQRDIAFDDVVAEVGDELAAAVERALAAGVTREQILVDPGVGFGKSAEQSAALVCASATLEARTGCPVLIGASRKSFLGRLLGKGLSLPVSERGLPSVVAAALAAEHGAAMVRVHDVLDTCRAMDLHAAMLAARLERGEGAR</sequence>
<gene>
    <name evidence="10" type="ORF">PPSIR1_10135</name>
</gene>
<keyword evidence="7" id="KW-0460">Magnesium</keyword>
<dbReference type="PANTHER" id="PTHR20941:SF1">
    <property type="entry name" value="FOLIC ACID SYNTHESIS PROTEIN FOL1"/>
    <property type="match status" value="1"/>
</dbReference>
<dbReference type="InterPro" id="IPR006390">
    <property type="entry name" value="DHP_synth_dom"/>
</dbReference>
<protein>
    <recommendedName>
        <fullName evidence="4">dihydropteroate synthase</fullName>
        <ecNumber evidence="4">2.5.1.15</ecNumber>
    </recommendedName>
</protein>
<evidence type="ECO:0000256" key="2">
    <source>
        <dbReference type="ARBA" id="ARBA00001946"/>
    </source>
</evidence>
<evidence type="ECO:0000256" key="7">
    <source>
        <dbReference type="ARBA" id="ARBA00022842"/>
    </source>
</evidence>
<dbReference type="Gene3D" id="3.20.20.20">
    <property type="entry name" value="Dihydropteroate synthase-like"/>
    <property type="match status" value="1"/>
</dbReference>
<dbReference type="AlphaFoldDB" id="A6GKI1"/>
<dbReference type="InterPro" id="IPR011005">
    <property type="entry name" value="Dihydropteroate_synth-like_sf"/>
</dbReference>
<dbReference type="EC" id="2.5.1.15" evidence="4"/>
<comment type="catalytic activity">
    <reaction evidence="1">
        <text>(7,8-dihydropterin-6-yl)methyl diphosphate + 4-aminobenzoate = 7,8-dihydropteroate + diphosphate</text>
        <dbReference type="Rhea" id="RHEA:19949"/>
        <dbReference type="ChEBI" id="CHEBI:17836"/>
        <dbReference type="ChEBI" id="CHEBI:17839"/>
        <dbReference type="ChEBI" id="CHEBI:33019"/>
        <dbReference type="ChEBI" id="CHEBI:72950"/>
        <dbReference type="EC" id="2.5.1.15"/>
    </reaction>
</comment>
<dbReference type="Pfam" id="PF00809">
    <property type="entry name" value="Pterin_bind"/>
    <property type="match status" value="1"/>
</dbReference>
<keyword evidence="5" id="KW-0808">Transferase</keyword>
<evidence type="ECO:0000256" key="4">
    <source>
        <dbReference type="ARBA" id="ARBA00012458"/>
    </source>
</evidence>
<evidence type="ECO:0000259" key="9">
    <source>
        <dbReference type="PROSITE" id="PS50972"/>
    </source>
</evidence>
<name>A6GKI1_9BACT</name>
<dbReference type="PROSITE" id="PS50972">
    <property type="entry name" value="PTERIN_BINDING"/>
    <property type="match status" value="1"/>
</dbReference>
<reference evidence="10 11" key="1">
    <citation type="submission" date="2007-06" db="EMBL/GenBank/DDBJ databases">
        <authorList>
            <person name="Shimkets L."/>
            <person name="Ferriera S."/>
            <person name="Johnson J."/>
            <person name="Kravitz S."/>
            <person name="Beeson K."/>
            <person name="Sutton G."/>
            <person name="Rogers Y.-H."/>
            <person name="Friedman R."/>
            <person name="Frazier M."/>
            <person name="Venter J.C."/>
        </authorList>
    </citation>
    <scope>NUCLEOTIDE SEQUENCE [LARGE SCALE GENOMIC DNA]</scope>
    <source>
        <strain evidence="10 11">SIR-1</strain>
    </source>
</reference>
<evidence type="ECO:0000256" key="1">
    <source>
        <dbReference type="ARBA" id="ARBA00000012"/>
    </source>
</evidence>
<keyword evidence="8" id="KW-0289">Folate biosynthesis</keyword>
<dbReference type="eggNOG" id="COG0294">
    <property type="taxonomic scope" value="Bacteria"/>
</dbReference>
<dbReference type="GO" id="GO:0046872">
    <property type="term" value="F:metal ion binding"/>
    <property type="evidence" value="ECO:0007669"/>
    <property type="project" value="UniProtKB-KW"/>
</dbReference>
<comment type="pathway">
    <text evidence="3">Cofactor biosynthesis; tetrahydrofolate biosynthesis; 7,8-dihydrofolate from 2-amino-4-hydroxy-6-hydroxymethyl-7,8-dihydropteridine diphosphate and 4-aminobenzoate: step 1/2.</text>
</comment>
<keyword evidence="6" id="KW-0479">Metal-binding</keyword>
<dbReference type="EMBL" id="ABCS01000199">
    <property type="protein sequence ID" value="EDM73620.1"/>
    <property type="molecule type" value="Genomic_DNA"/>
</dbReference>
<evidence type="ECO:0000313" key="11">
    <source>
        <dbReference type="Proteomes" id="UP000005801"/>
    </source>
</evidence>
<dbReference type="GO" id="GO:0046654">
    <property type="term" value="P:tetrahydrofolate biosynthetic process"/>
    <property type="evidence" value="ECO:0007669"/>
    <property type="project" value="TreeGrafter"/>
</dbReference>
<dbReference type="Proteomes" id="UP000005801">
    <property type="component" value="Unassembled WGS sequence"/>
</dbReference>
<feature type="domain" description="Pterin-binding" evidence="9">
    <location>
        <begin position="1"/>
        <end position="264"/>
    </location>
</feature>
<organism evidence="10 11">
    <name type="scientific">Plesiocystis pacifica SIR-1</name>
    <dbReference type="NCBI Taxonomy" id="391625"/>
    <lineage>
        <taxon>Bacteria</taxon>
        <taxon>Pseudomonadati</taxon>
        <taxon>Myxococcota</taxon>
        <taxon>Polyangia</taxon>
        <taxon>Nannocystales</taxon>
        <taxon>Nannocystaceae</taxon>
        <taxon>Plesiocystis</taxon>
    </lineage>
</organism>
<dbReference type="NCBIfam" id="TIGR01496">
    <property type="entry name" value="DHPS"/>
    <property type="match status" value="1"/>
</dbReference>
<evidence type="ECO:0000256" key="6">
    <source>
        <dbReference type="ARBA" id="ARBA00022723"/>
    </source>
</evidence>
<evidence type="ECO:0000256" key="5">
    <source>
        <dbReference type="ARBA" id="ARBA00022679"/>
    </source>
</evidence>
<dbReference type="GO" id="GO:0005829">
    <property type="term" value="C:cytosol"/>
    <property type="evidence" value="ECO:0007669"/>
    <property type="project" value="TreeGrafter"/>
</dbReference>
<keyword evidence="11" id="KW-1185">Reference proteome</keyword>
<comment type="cofactor">
    <cofactor evidence="2">
        <name>Mg(2+)</name>
        <dbReference type="ChEBI" id="CHEBI:18420"/>
    </cofactor>
</comment>
<evidence type="ECO:0000256" key="3">
    <source>
        <dbReference type="ARBA" id="ARBA00004763"/>
    </source>
</evidence>